<dbReference type="CDD" id="cd00117">
    <property type="entry name" value="TFP"/>
    <property type="match status" value="1"/>
</dbReference>
<dbReference type="RefSeq" id="XP_002740056.1">
    <property type="nucleotide sequence ID" value="XM_002740010.2"/>
</dbReference>
<evidence type="ECO:0000256" key="1">
    <source>
        <dbReference type="ARBA" id="ARBA00022729"/>
    </source>
</evidence>
<dbReference type="InterPro" id="IPR050975">
    <property type="entry name" value="Sleep_regulator"/>
</dbReference>
<feature type="signal peptide" evidence="2">
    <location>
        <begin position="1"/>
        <end position="22"/>
    </location>
</feature>
<organism evidence="3 4">
    <name type="scientific">Saccoglossus kowalevskii</name>
    <name type="common">Acorn worm</name>
    <dbReference type="NCBI Taxonomy" id="10224"/>
    <lineage>
        <taxon>Eukaryota</taxon>
        <taxon>Metazoa</taxon>
        <taxon>Hemichordata</taxon>
        <taxon>Enteropneusta</taxon>
        <taxon>Harrimaniidae</taxon>
        <taxon>Saccoglossus</taxon>
    </lineage>
</organism>
<keyword evidence="3" id="KW-1185">Reference proteome</keyword>
<evidence type="ECO:0000313" key="3">
    <source>
        <dbReference type="Proteomes" id="UP000694865"/>
    </source>
</evidence>
<dbReference type="Proteomes" id="UP000694865">
    <property type="component" value="Unplaced"/>
</dbReference>
<sequence length="241" mass="26087">MACFNLLLATCLIIIGLSSVNSLQCASCSYSESSWSSSGGQSSCLTDPASETTVSCDTMCYTWGYNVESIFDSMNLNVERGCASTLENSTWELNGCGEYTVDYSYTAYVCTCDEDGCNADDSGFTQCYDCESSIWDDYNCMNDLEANYEPIPCLTGGTRCAVRTIDYDSWLSSDSFERYCTDEEANGTSGDCSTDANNDETCYYYCEGDGCNTRGGALSVASAALLISSMAMVSLVQVVSW</sequence>
<keyword evidence="1 2" id="KW-0732">Signal</keyword>
<name>A0ABM0GYB0_SACKO</name>
<reference evidence="4" key="1">
    <citation type="submission" date="2025-08" db="UniProtKB">
        <authorList>
            <consortium name="RefSeq"/>
        </authorList>
    </citation>
    <scope>IDENTIFICATION</scope>
    <source>
        <tissue evidence="4">Testes</tissue>
    </source>
</reference>
<feature type="chain" id="PRO_5046137150" evidence="2">
    <location>
        <begin position="23"/>
        <end position="241"/>
    </location>
</feature>
<evidence type="ECO:0000256" key="2">
    <source>
        <dbReference type="SAM" id="SignalP"/>
    </source>
</evidence>
<dbReference type="GeneID" id="100377290"/>
<gene>
    <name evidence="4" type="primary">LOC100377290</name>
</gene>
<proteinExistence type="predicted"/>
<dbReference type="PANTHER" id="PTHR33562">
    <property type="entry name" value="ATILLA, ISOFORM B-RELATED-RELATED"/>
    <property type="match status" value="1"/>
</dbReference>
<evidence type="ECO:0000313" key="4">
    <source>
        <dbReference type="RefSeq" id="XP_002740056.1"/>
    </source>
</evidence>
<protein>
    <submittedName>
        <fullName evidence="4">Uncharacterized protein LOC100377290</fullName>
    </submittedName>
</protein>
<accession>A0ABM0GYB0</accession>